<dbReference type="EMBL" id="JAUEPT010000011">
    <property type="protein sequence ID" value="KAK0447601.1"/>
    <property type="molecule type" value="Genomic_DNA"/>
</dbReference>
<protein>
    <submittedName>
        <fullName evidence="1">Uncharacterized protein</fullName>
    </submittedName>
</protein>
<comment type="caution">
    <text evidence="1">The sequence shown here is derived from an EMBL/GenBank/DDBJ whole genome shotgun (WGS) entry which is preliminary data.</text>
</comment>
<gene>
    <name evidence="1" type="ORF">EV421DRAFT_149427</name>
</gene>
<reference evidence="1" key="1">
    <citation type="submission" date="2023-06" db="EMBL/GenBank/DDBJ databases">
        <authorList>
            <consortium name="Lawrence Berkeley National Laboratory"/>
            <person name="Ahrendt S."/>
            <person name="Sahu N."/>
            <person name="Indic B."/>
            <person name="Wong-Bajracharya J."/>
            <person name="Merenyi Z."/>
            <person name="Ke H.-M."/>
            <person name="Monk M."/>
            <person name="Kocsube S."/>
            <person name="Drula E."/>
            <person name="Lipzen A."/>
            <person name="Balint B."/>
            <person name="Henrissat B."/>
            <person name="Andreopoulos B."/>
            <person name="Martin F.M."/>
            <person name="Harder C.B."/>
            <person name="Rigling D."/>
            <person name="Ford K.L."/>
            <person name="Foster G.D."/>
            <person name="Pangilinan J."/>
            <person name="Papanicolaou A."/>
            <person name="Barry K."/>
            <person name="LaButti K."/>
            <person name="Viragh M."/>
            <person name="Koriabine M."/>
            <person name="Yan M."/>
            <person name="Riley R."/>
            <person name="Champramary S."/>
            <person name="Plett K.L."/>
            <person name="Tsai I.J."/>
            <person name="Slot J."/>
            <person name="Sipos G."/>
            <person name="Plett J."/>
            <person name="Nagy L.G."/>
            <person name="Grigoriev I.V."/>
        </authorList>
    </citation>
    <scope>NUCLEOTIDE SEQUENCE</scope>
    <source>
        <strain evidence="1">FPL87.14</strain>
    </source>
</reference>
<evidence type="ECO:0000313" key="2">
    <source>
        <dbReference type="Proteomes" id="UP001175226"/>
    </source>
</evidence>
<sequence>MVLASFSLAECFGKLAPVPLQVQAGLYVYTLLMDLCSSTHDQALDSSVEMIGYRTTDYLPAAASTRHVLSPPTFHSRLYSKTSEERHIDSSAPGYATRHSIYNPQLNQQTVSTSCSATRSPWIFLLSLLSAILKTDNISTLPSCLCRPTTRCDGIRNWPMYPYVCLCPPMYMSHQVLGIDGGQ</sequence>
<dbReference type="Proteomes" id="UP001175226">
    <property type="component" value="Unassembled WGS sequence"/>
</dbReference>
<accession>A0AA39MUJ3</accession>
<organism evidence="1 2">
    <name type="scientific">Armillaria borealis</name>
    <dbReference type="NCBI Taxonomy" id="47425"/>
    <lineage>
        <taxon>Eukaryota</taxon>
        <taxon>Fungi</taxon>
        <taxon>Dikarya</taxon>
        <taxon>Basidiomycota</taxon>
        <taxon>Agaricomycotina</taxon>
        <taxon>Agaricomycetes</taxon>
        <taxon>Agaricomycetidae</taxon>
        <taxon>Agaricales</taxon>
        <taxon>Marasmiineae</taxon>
        <taxon>Physalacriaceae</taxon>
        <taxon>Armillaria</taxon>
    </lineage>
</organism>
<keyword evidence="2" id="KW-1185">Reference proteome</keyword>
<dbReference type="AlphaFoldDB" id="A0AA39MUJ3"/>
<name>A0AA39MUJ3_9AGAR</name>
<proteinExistence type="predicted"/>
<evidence type="ECO:0000313" key="1">
    <source>
        <dbReference type="EMBL" id="KAK0447601.1"/>
    </source>
</evidence>